<dbReference type="Proteomes" id="UP001165092">
    <property type="component" value="Unassembled WGS sequence"/>
</dbReference>
<name>A0A9W6UKW3_9ACTN</name>
<evidence type="ECO:0000313" key="2">
    <source>
        <dbReference type="EMBL" id="GLU49475.1"/>
    </source>
</evidence>
<evidence type="ECO:0000256" key="1">
    <source>
        <dbReference type="SAM" id="MobiDB-lite"/>
    </source>
</evidence>
<comment type="caution">
    <text evidence="2">The sequence shown here is derived from an EMBL/GenBank/DDBJ whole genome shotgun (WGS) entry which is preliminary data.</text>
</comment>
<feature type="region of interest" description="Disordered" evidence="1">
    <location>
        <begin position="500"/>
        <end position="524"/>
    </location>
</feature>
<feature type="region of interest" description="Disordered" evidence="1">
    <location>
        <begin position="216"/>
        <end position="282"/>
    </location>
</feature>
<keyword evidence="3" id="KW-1185">Reference proteome</keyword>
<accession>A0A9W6UKW3</accession>
<evidence type="ECO:0000313" key="3">
    <source>
        <dbReference type="Proteomes" id="UP001165092"/>
    </source>
</evidence>
<gene>
    <name evidence="2" type="ORF">Nans01_38260</name>
</gene>
<dbReference type="AlphaFoldDB" id="A0A9W6UKW3"/>
<sequence length="713" mass="76849">MNAVSPICLTDLAPALRWSKSADISEILQHTRLVDGWWRSLPLPRVLDIAGPTWLAHCLARLTVEQWDHLAVCEFLPTLRALSVDMDEVAEPVRGAVLATAGNWEQLVAASPATMREWGFPGNCDVVEVVSMVMWRAVHPFTRDPSGGPTPSPALMIEAVRTVANWIPASAPEHVHNALAYLTNATGSDCAGPTTDPEISPQSPATRAIRTLRALRANRDEDLAEERANAAPTRSGRSGRSSSATGATPALARRGGSTLLGPGRTLRRPAFGPPKAMRGETPAVPEVPDIATAPAPELGQYPLIDLLDRLFREWNDLERLVAAERLFAADPTSIRLLSDQLRVEIGELRTAQRTVEERLLHWLGSPAGAPIAKHVRDVSEQLGTATTVDHLIGSHPDHPVDIPSLGIPLWRVIITLFTDRRLDNGWLLSAETGTLRWQTRQVVVGQPSITEAGLRLGKLGIRAQALRAWLLSTPGVSIHDGYVLVDETVPLDAPEAPAFSGHAAVTPDSPGSTTAGGLPIRRRPTVAAPRPEPVLGVSTSARCFRAPDGRWWHRVDVSADQLNGAPVTVPPGYATHLGLQPGRLLCLTGPGADLLVLVWRDQPAFDSLRPLLRRQGAQPGDRVFITVNGDRLDARLLPTAALGDNGSIGKALNLIGYTAAAGTDEALEIIGRRISEDGEDRTNNNPTQLIEMLTKRGDDDIAAELRSTLYASR</sequence>
<reference evidence="2" key="1">
    <citation type="submission" date="2023-02" db="EMBL/GenBank/DDBJ databases">
        <title>Nocardiopsis ansamitocini NBRC 112285.</title>
        <authorList>
            <person name="Ichikawa N."/>
            <person name="Sato H."/>
            <person name="Tonouchi N."/>
        </authorList>
    </citation>
    <scope>NUCLEOTIDE SEQUENCE</scope>
    <source>
        <strain evidence="2">NBRC 112285</strain>
    </source>
</reference>
<feature type="compositionally biased region" description="Basic and acidic residues" evidence="1">
    <location>
        <begin position="217"/>
        <end position="228"/>
    </location>
</feature>
<proteinExistence type="predicted"/>
<protein>
    <submittedName>
        <fullName evidence="2">Uncharacterized protein</fullName>
    </submittedName>
</protein>
<dbReference type="RefSeq" id="WP_285761024.1">
    <property type="nucleotide sequence ID" value="NZ_BSQG01000007.1"/>
</dbReference>
<dbReference type="EMBL" id="BSQG01000007">
    <property type="protein sequence ID" value="GLU49475.1"/>
    <property type="molecule type" value="Genomic_DNA"/>
</dbReference>
<organism evidence="2 3">
    <name type="scientific">Nocardiopsis ansamitocini</name>
    <dbReference type="NCBI Taxonomy" id="1670832"/>
    <lineage>
        <taxon>Bacteria</taxon>
        <taxon>Bacillati</taxon>
        <taxon>Actinomycetota</taxon>
        <taxon>Actinomycetes</taxon>
        <taxon>Streptosporangiales</taxon>
        <taxon>Nocardiopsidaceae</taxon>
        <taxon>Nocardiopsis</taxon>
    </lineage>
</organism>
<feature type="compositionally biased region" description="Low complexity" evidence="1">
    <location>
        <begin position="230"/>
        <end position="250"/>
    </location>
</feature>